<comment type="caution">
    <text evidence="7">The sequence shown here is derived from an EMBL/GenBank/DDBJ whole genome shotgun (WGS) entry which is preliminary data.</text>
</comment>
<dbReference type="GO" id="GO:0016616">
    <property type="term" value="F:oxidoreductase activity, acting on the CH-OH group of donors, NAD or NADP as acceptor"/>
    <property type="evidence" value="ECO:0007669"/>
    <property type="project" value="InterPro"/>
</dbReference>
<dbReference type="InterPro" id="IPR036291">
    <property type="entry name" value="NAD(P)-bd_dom_sf"/>
</dbReference>
<name>A0A562R5G8_9BRAD</name>
<reference evidence="7 8" key="1">
    <citation type="journal article" date="2015" name="Stand. Genomic Sci.">
        <title>Genomic Encyclopedia of Bacterial and Archaeal Type Strains, Phase III: the genomes of soil and plant-associated and newly described type strains.</title>
        <authorList>
            <person name="Whitman W.B."/>
            <person name="Woyke T."/>
            <person name="Klenk H.P."/>
            <person name="Zhou Y."/>
            <person name="Lilburn T.G."/>
            <person name="Beck B.J."/>
            <person name="De Vos P."/>
            <person name="Vandamme P."/>
            <person name="Eisen J.A."/>
            <person name="Garrity G."/>
            <person name="Hugenholtz P."/>
            <person name="Kyrpides N.C."/>
        </authorList>
    </citation>
    <scope>NUCLEOTIDE SEQUENCE [LARGE SCALE GENOMIC DNA]</scope>
    <source>
        <strain evidence="7 8">CGMCC 1.10948</strain>
    </source>
</reference>
<dbReference type="PANTHER" id="PTHR43333">
    <property type="entry name" value="2-HACID_DH_C DOMAIN-CONTAINING PROTEIN"/>
    <property type="match status" value="1"/>
</dbReference>
<dbReference type="OrthoDB" id="9793626at2"/>
<evidence type="ECO:0000256" key="1">
    <source>
        <dbReference type="ARBA" id="ARBA00005854"/>
    </source>
</evidence>
<dbReference type="Proteomes" id="UP000316291">
    <property type="component" value="Unassembled WGS sequence"/>
</dbReference>
<dbReference type="RefSeq" id="WP_051123002.1">
    <property type="nucleotide sequence ID" value="NZ_VLLA01000019.1"/>
</dbReference>
<proteinExistence type="inferred from homology"/>
<dbReference type="Pfam" id="PF02826">
    <property type="entry name" value="2-Hacid_dh_C"/>
    <property type="match status" value="1"/>
</dbReference>
<evidence type="ECO:0000313" key="8">
    <source>
        <dbReference type="Proteomes" id="UP000316291"/>
    </source>
</evidence>
<feature type="domain" description="D-isomer specific 2-hydroxyacid dehydrogenase NAD-binding" evidence="6">
    <location>
        <begin position="113"/>
        <end position="293"/>
    </location>
</feature>
<dbReference type="SUPFAM" id="SSF51735">
    <property type="entry name" value="NAD(P)-binding Rossmann-fold domains"/>
    <property type="match status" value="1"/>
</dbReference>
<evidence type="ECO:0000259" key="5">
    <source>
        <dbReference type="Pfam" id="PF00389"/>
    </source>
</evidence>
<sequence>MELEKSIRRIGRKVCFAHSAYHMHVKFEERKTGISSFQVRSVEELKEHLSEVDVVVISMMWRNELLRDAPNLKYIQSISSGTDHFDRGALRERGIRLASASGANANAVAEHAMALMLSLRRHVHTGRDNQSAKLWRGMISDLDSREDELAGKTLLVVGYGRIGSRLGKIAKAFNMNVIAVKQDVSVGAESADEVYDKSRLFELLPRADVVALTCPLTSETENLITASALRAMKPSAHLINVARGKVVDEGALIAALESRSLRAAGLDVTREEPLPPESPLWRLPNVLITPHTAAETCAYEDNVIDILIENLSRLGRGEQTLRNQVV</sequence>
<dbReference type="FunFam" id="3.40.50.720:FF:000203">
    <property type="entry name" value="D-3-phosphoglycerate dehydrogenase (SerA)"/>
    <property type="match status" value="1"/>
</dbReference>
<dbReference type="EMBL" id="VLLA01000019">
    <property type="protein sequence ID" value="TWI63794.1"/>
    <property type="molecule type" value="Genomic_DNA"/>
</dbReference>
<protein>
    <submittedName>
        <fullName evidence="7">Phosphoglycerate dehydrogenase-like enzyme</fullName>
    </submittedName>
</protein>
<evidence type="ECO:0000256" key="4">
    <source>
        <dbReference type="RuleBase" id="RU003719"/>
    </source>
</evidence>
<dbReference type="Gene3D" id="3.40.50.720">
    <property type="entry name" value="NAD(P)-binding Rossmann-like Domain"/>
    <property type="match status" value="2"/>
</dbReference>
<gene>
    <name evidence="7" type="ORF">IQ16_06103</name>
</gene>
<dbReference type="Pfam" id="PF00389">
    <property type="entry name" value="2-Hacid_dh"/>
    <property type="match status" value="1"/>
</dbReference>
<keyword evidence="3" id="KW-0520">NAD</keyword>
<evidence type="ECO:0000313" key="7">
    <source>
        <dbReference type="EMBL" id="TWI63794.1"/>
    </source>
</evidence>
<dbReference type="InterPro" id="IPR006140">
    <property type="entry name" value="D-isomer_DH_NAD-bd"/>
</dbReference>
<evidence type="ECO:0000256" key="2">
    <source>
        <dbReference type="ARBA" id="ARBA00023002"/>
    </source>
</evidence>
<evidence type="ECO:0000259" key="6">
    <source>
        <dbReference type="Pfam" id="PF02826"/>
    </source>
</evidence>
<accession>A0A562R5G8</accession>
<dbReference type="CDD" id="cd05300">
    <property type="entry name" value="2-Hacid_dh_1"/>
    <property type="match status" value="1"/>
</dbReference>
<feature type="domain" description="D-isomer specific 2-hydroxyacid dehydrogenase catalytic" evidence="5">
    <location>
        <begin position="36"/>
        <end position="325"/>
    </location>
</feature>
<dbReference type="PANTHER" id="PTHR43333:SF1">
    <property type="entry name" value="D-ISOMER SPECIFIC 2-HYDROXYACID DEHYDROGENASE NAD-BINDING DOMAIN-CONTAINING PROTEIN"/>
    <property type="match status" value="1"/>
</dbReference>
<keyword evidence="2 4" id="KW-0560">Oxidoreductase</keyword>
<dbReference type="InterPro" id="IPR006139">
    <property type="entry name" value="D-isomer_2_OHA_DH_cat_dom"/>
</dbReference>
<keyword evidence="8" id="KW-1185">Reference proteome</keyword>
<comment type="similarity">
    <text evidence="1 4">Belongs to the D-isomer specific 2-hydroxyacid dehydrogenase family.</text>
</comment>
<dbReference type="SUPFAM" id="SSF52283">
    <property type="entry name" value="Formate/glycerate dehydrogenase catalytic domain-like"/>
    <property type="match status" value="1"/>
</dbReference>
<dbReference type="AlphaFoldDB" id="A0A562R5G8"/>
<dbReference type="GO" id="GO:0051287">
    <property type="term" value="F:NAD binding"/>
    <property type="evidence" value="ECO:0007669"/>
    <property type="project" value="InterPro"/>
</dbReference>
<evidence type="ECO:0000256" key="3">
    <source>
        <dbReference type="ARBA" id="ARBA00023027"/>
    </source>
</evidence>
<organism evidence="7 8">
    <name type="scientific">Bradyrhizobium huanghuaihaiense</name>
    <dbReference type="NCBI Taxonomy" id="990078"/>
    <lineage>
        <taxon>Bacteria</taxon>
        <taxon>Pseudomonadati</taxon>
        <taxon>Pseudomonadota</taxon>
        <taxon>Alphaproteobacteria</taxon>
        <taxon>Hyphomicrobiales</taxon>
        <taxon>Nitrobacteraceae</taxon>
        <taxon>Bradyrhizobium</taxon>
    </lineage>
</organism>